<protein>
    <submittedName>
        <fullName evidence="3">DUF402 domain-containing protein</fullName>
    </submittedName>
</protein>
<dbReference type="EMBL" id="JANIID010000035">
    <property type="protein sequence ID" value="MCQ8773899.1"/>
    <property type="molecule type" value="Genomic_DNA"/>
</dbReference>
<keyword evidence="1" id="KW-0378">Hydrolase</keyword>
<dbReference type="RefSeq" id="WP_168092477.1">
    <property type="nucleotide sequence ID" value="NZ_JAATER010000075.1"/>
</dbReference>
<name>A0A9X2LM91_9ACTN</name>
<dbReference type="PANTHER" id="PTHR39159">
    <property type="match status" value="1"/>
</dbReference>
<dbReference type="InterPro" id="IPR035930">
    <property type="entry name" value="FomD-like_sf"/>
</dbReference>
<feature type="domain" description="DUF402" evidence="2">
    <location>
        <begin position="61"/>
        <end position="169"/>
    </location>
</feature>
<dbReference type="Gene3D" id="2.40.380.10">
    <property type="entry name" value="FomD-like"/>
    <property type="match status" value="1"/>
</dbReference>
<dbReference type="Proteomes" id="UP001142374">
    <property type="component" value="Unassembled WGS sequence"/>
</dbReference>
<dbReference type="InterPro" id="IPR050212">
    <property type="entry name" value="Ntdp-like"/>
</dbReference>
<dbReference type="GO" id="GO:0016787">
    <property type="term" value="F:hydrolase activity"/>
    <property type="evidence" value="ECO:0007669"/>
    <property type="project" value="UniProtKB-KW"/>
</dbReference>
<organism evidence="3 4">
    <name type="scientific">Streptomyces telluris</name>
    <dbReference type="NCBI Taxonomy" id="2720021"/>
    <lineage>
        <taxon>Bacteria</taxon>
        <taxon>Bacillati</taxon>
        <taxon>Actinomycetota</taxon>
        <taxon>Actinomycetes</taxon>
        <taxon>Kitasatosporales</taxon>
        <taxon>Streptomycetaceae</taxon>
        <taxon>Streptomyces</taxon>
    </lineage>
</organism>
<dbReference type="Pfam" id="PF04167">
    <property type="entry name" value="DUF402"/>
    <property type="match status" value="1"/>
</dbReference>
<accession>A0A9X2LM91</accession>
<comment type="caution">
    <text evidence="3">The sequence shown here is derived from an EMBL/GenBank/DDBJ whole genome shotgun (WGS) entry which is preliminary data.</text>
</comment>
<evidence type="ECO:0000313" key="3">
    <source>
        <dbReference type="EMBL" id="MCQ8773899.1"/>
    </source>
</evidence>
<dbReference type="PANTHER" id="PTHR39159:SF1">
    <property type="entry name" value="UPF0374 PROTEIN YGAC"/>
    <property type="match status" value="1"/>
</dbReference>
<proteinExistence type="predicted"/>
<evidence type="ECO:0000313" key="4">
    <source>
        <dbReference type="Proteomes" id="UP001142374"/>
    </source>
</evidence>
<dbReference type="SUPFAM" id="SSF159234">
    <property type="entry name" value="FomD-like"/>
    <property type="match status" value="1"/>
</dbReference>
<dbReference type="InterPro" id="IPR007295">
    <property type="entry name" value="DUF402"/>
</dbReference>
<evidence type="ECO:0000259" key="2">
    <source>
        <dbReference type="Pfam" id="PF04167"/>
    </source>
</evidence>
<dbReference type="AlphaFoldDB" id="A0A9X2LM91"/>
<sequence>MSRLFNPGEVIVRREILDGREWIVYPVQVAADDGVTLAAYLHRGTRLTFGGGDFRWGVHPWAAFDPHWQSDGVLQLQRAGDAYSVWARWSDGEFEGWYVNFQEPLRRTGRGFDTLDQELDLWIPGDGSPYRWKDVDEFEERERSGGFTAQEAAGVRAAAREVEALIASGDCWWEAWRDWTPPVEWTVPAPVALEGAEAGTAA</sequence>
<reference evidence="3" key="1">
    <citation type="submission" date="2022-06" db="EMBL/GenBank/DDBJ databases">
        <title>WGS of actinobacteria.</title>
        <authorList>
            <person name="Thawai C."/>
        </authorList>
    </citation>
    <scope>NUCLEOTIDE SEQUENCE</scope>
    <source>
        <strain evidence="3">AA8</strain>
    </source>
</reference>
<gene>
    <name evidence="3" type="ORF">NQU55_29680</name>
</gene>
<keyword evidence="4" id="KW-1185">Reference proteome</keyword>
<evidence type="ECO:0000256" key="1">
    <source>
        <dbReference type="ARBA" id="ARBA00022801"/>
    </source>
</evidence>